<evidence type="ECO:0000313" key="2">
    <source>
        <dbReference type="EMBL" id="QEE16832.1"/>
    </source>
</evidence>
<proteinExistence type="predicted"/>
<protein>
    <submittedName>
        <fullName evidence="2">Uncharacterized protein</fullName>
    </submittedName>
</protein>
<gene>
    <name evidence="2" type="ORF">DSAG12_02662</name>
</gene>
<keyword evidence="1" id="KW-1133">Transmembrane helix</keyword>
<dbReference type="Proteomes" id="UP000321408">
    <property type="component" value="Chromosome"/>
</dbReference>
<dbReference type="AlphaFoldDB" id="A0A5B9DCJ5"/>
<sequence>MIQDNENARKYFLMIQDIIKRMAQNSFMLKGWSLTIYSVVIAFNLANLQWVFFLNAIIIIGFFWVLDSYYLRQERLFRKLWEKKVDLFNNDREELNKNLFDMDTKKIQSSLEDKQKVKNIFGVMFSTTECLFYLPIEVISIIFMIVHLT</sequence>
<reference evidence="2 3" key="2">
    <citation type="journal article" date="2024" name="Int. J. Syst. Evol. Microbiol.">
        <title>Promethearchaeum syntrophicum gen. nov., sp. nov., an anaerobic, obligately syntrophic archaeon, the first isolate of the lineage 'Asgard' archaea, and proposal of the new archaeal phylum Promethearchaeota phyl. nov. and kingdom Promethearchaeati regn. nov.</title>
        <authorList>
            <person name="Imachi H."/>
            <person name="Nobu M.K."/>
            <person name="Kato S."/>
            <person name="Takaki Y."/>
            <person name="Miyazaki M."/>
            <person name="Miyata M."/>
            <person name="Ogawara M."/>
            <person name="Saito Y."/>
            <person name="Sakai S."/>
            <person name="Tahara Y.O."/>
            <person name="Takano Y."/>
            <person name="Tasumi E."/>
            <person name="Uematsu K."/>
            <person name="Yoshimura T."/>
            <person name="Itoh T."/>
            <person name="Ohkuma M."/>
            <person name="Takai K."/>
        </authorList>
    </citation>
    <scope>NUCLEOTIDE SEQUENCE [LARGE SCALE GENOMIC DNA]</scope>
    <source>
        <strain evidence="2 3">MK-D1</strain>
    </source>
</reference>
<reference evidence="2 3" key="1">
    <citation type="journal article" date="2020" name="Nature">
        <title>Isolation of an archaeon at the prokaryote-eukaryote interface.</title>
        <authorList>
            <person name="Imachi H."/>
            <person name="Nobu M.K."/>
            <person name="Nakahara N."/>
            <person name="Morono Y."/>
            <person name="Ogawara M."/>
            <person name="Takaki Y."/>
            <person name="Takano Y."/>
            <person name="Uematsu K."/>
            <person name="Ikuta T."/>
            <person name="Ito M."/>
            <person name="Matsui Y."/>
            <person name="Miyazaki M."/>
            <person name="Murata K."/>
            <person name="Saito Y."/>
            <person name="Sakai S."/>
            <person name="Song C."/>
            <person name="Tasumi E."/>
            <person name="Yamanaka Y."/>
            <person name="Yamaguchi T."/>
            <person name="Kamagata Y."/>
            <person name="Tamaki H."/>
            <person name="Takai K."/>
        </authorList>
    </citation>
    <scope>NUCLEOTIDE SEQUENCE [LARGE SCALE GENOMIC DNA]</scope>
    <source>
        <strain evidence="2 3">MK-D1</strain>
    </source>
</reference>
<name>A0A5B9DCJ5_9ARCH</name>
<keyword evidence="3" id="KW-1185">Reference proteome</keyword>
<organism evidence="2 3">
    <name type="scientific">Promethearchaeum syntrophicum</name>
    <dbReference type="NCBI Taxonomy" id="2594042"/>
    <lineage>
        <taxon>Archaea</taxon>
        <taxon>Promethearchaeati</taxon>
        <taxon>Promethearchaeota</taxon>
        <taxon>Promethearchaeia</taxon>
        <taxon>Promethearchaeales</taxon>
        <taxon>Promethearchaeaceae</taxon>
        <taxon>Promethearchaeum</taxon>
    </lineage>
</organism>
<keyword evidence="1" id="KW-0812">Transmembrane</keyword>
<feature type="transmembrane region" description="Helical" evidence="1">
    <location>
        <begin position="120"/>
        <end position="146"/>
    </location>
</feature>
<keyword evidence="1" id="KW-0472">Membrane</keyword>
<feature type="transmembrane region" description="Helical" evidence="1">
    <location>
        <begin position="52"/>
        <end position="71"/>
    </location>
</feature>
<dbReference type="GeneID" id="41330642"/>
<feature type="transmembrane region" description="Helical" evidence="1">
    <location>
        <begin position="27"/>
        <end position="46"/>
    </location>
</feature>
<dbReference type="RefSeq" id="WP_147663760.1">
    <property type="nucleotide sequence ID" value="NZ_CP042905.2"/>
</dbReference>
<dbReference type="OrthoDB" id="350100at2157"/>
<evidence type="ECO:0000313" key="3">
    <source>
        <dbReference type="Proteomes" id="UP000321408"/>
    </source>
</evidence>
<evidence type="ECO:0000256" key="1">
    <source>
        <dbReference type="SAM" id="Phobius"/>
    </source>
</evidence>
<accession>A0A5B9DCJ5</accession>
<dbReference type="KEGG" id="psyt:DSAG12_02662"/>
<dbReference type="EMBL" id="CP042905">
    <property type="protein sequence ID" value="QEE16832.1"/>
    <property type="molecule type" value="Genomic_DNA"/>
</dbReference>